<dbReference type="InterPro" id="IPR000131">
    <property type="entry name" value="ATP_synth_F1_gsu"/>
</dbReference>
<comment type="similarity">
    <text evidence="3 10">Belongs to the ATPase gamma chain family.</text>
</comment>
<dbReference type="EMBL" id="DVHA01000029">
    <property type="protein sequence ID" value="HIR60136.1"/>
    <property type="molecule type" value="Genomic_DNA"/>
</dbReference>
<dbReference type="GO" id="GO:0046933">
    <property type="term" value="F:proton-transporting ATP synthase activity, rotational mechanism"/>
    <property type="evidence" value="ECO:0007669"/>
    <property type="project" value="UniProtKB-UniRule"/>
</dbReference>
<dbReference type="PROSITE" id="PS00153">
    <property type="entry name" value="ATPASE_GAMMA"/>
    <property type="match status" value="1"/>
</dbReference>
<dbReference type="NCBIfam" id="TIGR01146">
    <property type="entry name" value="ATPsyn_F1gamma"/>
    <property type="match status" value="1"/>
</dbReference>
<sequence length="311" mass="35241">MASTKEIKNRIESVRDTKKITNAMYLISSTKLRKARRDLDATRPYFEALGTEIKRIFRTAEYVESPYFYPPDNDTNPLDGTYACLVVTADKGLAGAYNQNVLKEAEKMRQDHPDTVFYVVGEYGRHYFTQHKIPIEQSFLYTAQNPTMDRAREISSILLERFEKGDFAKIFIIYTDLKSSISSEANGFRLLPFHRSTFATPSHTKEKAMNEPLEFVPSVEVVLNSIIQSYVSGYIYSALIDSFCSEQNARMTAMDAANKNAEKLLSELSLEYNRVRQAAITQEITEVSAGAKAQRAQRAAKAQRAMRGTEG</sequence>
<keyword evidence="7 10" id="KW-0472">Membrane</keyword>
<evidence type="ECO:0000256" key="8">
    <source>
        <dbReference type="ARBA" id="ARBA00023196"/>
    </source>
</evidence>
<comment type="subunit">
    <text evidence="10">F-type ATPases have 2 components, CF(1) - the catalytic core - and CF(0) - the membrane proton channel. CF(1) has five subunits: alpha(3), beta(3), gamma(1), delta(1), epsilon(1). CF(0) has three main subunits: a, b and c.</text>
</comment>
<evidence type="ECO:0000256" key="7">
    <source>
        <dbReference type="ARBA" id="ARBA00023136"/>
    </source>
</evidence>
<keyword evidence="4 10" id="KW-0813">Transport</keyword>
<keyword evidence="9 10" id="KW-0066">ATP synthesis</keyword>
<dbReference type="Gene3D" id="3.40.1380.10">
    <property type="match status" value="1"/>
</dbReference>
<dbReference type="Pfam" id="PF00231">
    <property type="entry name" value="ATP-synt"/>
    <property type="match status" value="1"/>
</dbReference>
<evidence type="ECO:0000256" key="9">
    <source>
        <dbReference type="ARBA" id="ARBA00023310"/>
    </source>
</evidence>
<dbReference type="GO" id="GO:0042777">
    <property type="term" value="P:proton motive force-driven plasma membrane ATP synthesis"/>
    <property type="evidence" value="ECO:0007669"/>
    <property type="project" value="UniProtKB-UniRule"/>
</dbReference>
<dbReference type="PANTHER" id="PTHR11693">
    <property type="entry name" value="ATP SYNTHASE GAMMA CHAIN"/>
    <property type="match status" value="1"/>
</dbReference>
<keyword evidence="5 10" id="KW-0375">Hydrogen ion transport</keyword>
<protein>
    <recommendedName>
        <fullName evidence="10">ATP synthase gamma chain</fullName>
    </recommendedName>
    <alternativeName>
        <fullName evidence="10">ATP synthase F1 sector gamma subunit</fullName>
    </alternativeName>
    <alternativeName>
        <fullName evidence="10">F-ATPase gamma subunit</fullName>
    </alternativeName>
</protein>
<dbReference type="AlphaFoldDB" id="A0A9D1DWH2"/>
<name>A0A9D1DWH2_9FIRM</name>
<evidence type="ECO:0000313" key="12">
    <source>
        <dbReference type="EMBL" id="HIR60136.1"/>
    </source>
</evidence>
<evidence type="ECO:0000256" key="10">
    <source>
        <dbReference type="HAMAP-Rule" id="MF_00815"/>
    </source>
</evidence>
<reference evidence="12" key="1">
    <citation type="submission" date="2020-10" db="EMBL/GenBank/DDBJ databases">
        <authorList>
            <person name="Gilroy R."/>
        </authorList>
    </citation>
    <scope>NUCLEOTIDE SEQUENCE</scope>
    <source>
        <strain evidence="12">CHK189-12415</strain>
    </source>
</reference>
<keyword evidence="8 10" id="KW-0139">CF(1)</keyword>
<keyword evidence="6 10" id="KW-0406">Ion transport</keyword>
<evidence type="ECO:0000256" key="5">
    <source>
        <dbReference type="ARBA" id="ARBA00022781"/>
    </source>
</evidence>
<proteinExistence type="inferred from homology"/>
<dbReference type="HAMAP" id="MF_00815">
    <property type="entry name" value="ATP_synth_gamma_bact"/>
    <property type="match status" value="1"/>
</dbReference>
<comment type="function">
    <text evidence="1 10">Produces ATP from ADP in the presence of a proton gradient across the membrane. The gamma chain is believed to be important in regulating ATPase activity and the flow of protons through the CF(0) complex.</text>
</comment>
<dbReference type="PRINTS" id="PR00126">
    <property type="entry name" value="ATPASEGAMMA"/>
</dbReference>
<feature type="coiled-coil region" evidence="11">
    <location>
        <begin position="251"/>
        <end position="278"/>
    </location>
</feature>
<evidence type="ECO:0000256" key="4">
    <source>
        <dbReference type="ARBA" id="ARBA00022448"/>
    </source>
</evidence>
<evidence type="ECO:0000256" key="2">
    <source>
        <dbReference type="ARBA" id="ARBA00004170"/>
    </source>
</evidence>
<organism evidence="12 13">
    <name type="scientific">Candidatus Faecivivens stercoravium</name>
    <dbReference type="NCBI Taxonomy" id="2840803"/>
    <lineage>
        <taxon>Bacteria</taxon>
        <taxon>Bacillati</taxon>
        <taxon>Bacillota</taxon>
        <taxon>Clostridia</taxon>
        <taxon>Eubacteriales</taxon>
        <taxon>Oscillospiraceae</taxon>
        <taxon>Oscillospiraceae incertae sedis</taxon>
        <taxon>Candidatus Faecivivens</taxon>
    </lineage>
</organism>
<dbReference type="Proteomes" id="UP000824241">
    <property type="component" value="Unassembled WGS sequence"/>
</dbReference>
<dbReference type="GO" id="GO:0045259">
    <property type="term" value="C:proton-transporting ATP synthase complex"/>
    <property type="evidence" value="ECO:0007669"/>
    <property type="project" value="UniProtKB-KW"/>
</dbReference>
<reference evidence="12" key="2">
    <citation type="journal article" date="2021" name="PeerJ">
        <title>Extensive microbial diversity within the chicken gut microbiome revealed by metagenomics and culture.</title>
        <authorList>
            <person name="Gilroy R."/>
            <person name="Ravi A."/>
            <person name="Getino M."/>
            <person name="Pursley I."/>
            <person name="Horton D.L."/>
            <person name="Alikhan N.F."/>
            <person name="Baker D."/>
            <person name="Gharbi K."/>
            <person name="Hall N."/>
            <person name="Watson M."/>
            <person name="Adriaenssens E.M."/>
            <person name="Foster-Nyarko E."/>
            <person name="Jarju S."/>
            <person name="Secka A."/>
            <person name="Antonio M."/>
            <person name="Oren A."/>
            <person name="Chaudhuri R.R."/>
            <person name="La Ragione R."/>
            <person name="Hildebrand F."/>
            <person name="Pallen M.J."/>
        </authorList>
    </citation>
    <scope>NUCLEOTIDE SEQUENCE</scope>
    <source>
        <strain evidence="12">CHK189-12415</strain>
    </source>
</reference>
<dbReference type="InterPro" id="IPR023632">
    <property type="entry name" value="ATP_synth_F1_gsu_CS"/>
</dbReference>
<comment type="subcellular location">
    <subcellularLocation>
        <location evidence="10">Cell membrane</location>
        <topology evidence="10">Peripheral membrane protein</topology>
    </subcellularLocation>
    <subcellularLocation>
        <location evidence="2">Membrane</location>
        <topology evidence="2">Peripheral membrane protein</topology>
    </subcellularLocation>
</comment>
<comment type="caution">
    <text evidence="12">The sequence shown here is derived from an EMBL/GenBank/DDBJ whole genome shotgun (WGS) entry which is preliminary data.</text>
</comment>
<dbReference type="CDD" id="cd12151">
    <property type="entry name" value="F1-ATPase_gamma"/>
    <property type="match status" value="1"/>
</dbReference>
<evidence type="ECO:0000313" key="13">
    <source>
        <dbReference type="Proteomes" id="UP000824241"/>
    </source>
</evidence>
<gene>
    <name evidence="10 12" type="primary">atpG</name>
    <name evidence="12" type="ORF">IAB37_00955</name>
</gene>
<keyword evidence="11" id="KW-0175">Coiled coil</keyword>
<accession>A0A9D1DWH2</accession>
<dbReference type="SUPFAM" id="SSF52943">
    <property type="entry name" value="ATP synthase (F1-ATPase), gamma subunit"/>
    <property type="match status" value="1"/>
</dbReference>
<dbReference type="PANTHER" id="PTHR11693:SF22">
    <property type="entry name" value="ATP SYNTHASE SUBUNIT GAMMA, MITOCHONDRIAL"/>
    <property type="match status" value="1"/>
</dbReference>
<evidence type="ECO:0000256" key="6">
    <source>
        <dbReference type="ARBA" id="ARBA00023065"/>
    </source>
</evidence>
<dbReference type="InterPro" id="IPR035968">
    <property type="entry name" value="ATP_synth_F1_ATPase_gsu"/>
</dbReference>
<evidence type="ECO:0000256" key="3">
    <source>
        <dbReference type="ARBA" id="ARBA00007681"/>
    </source>
</evidence>
<dbReference type="GO" id="GO:0005886">
    <property type="term" value="C:plasma membrane"/>
    <property type="evidence" value="ECO:0007669"/>
    <property type="project" value="UniProtKB-SubCell"/>
</dbReference>
<evidence type="ECO:0000256" key="1">
    <source>
        <dbReference type="ARBA" id="ARBA00003456"/>
    </source>
</evidence>
<evidence type="ECO:0000256" key="11">
    <source>
        <dbReference type="SAM" id="Coils"/>
    </source>
</evidence>
<dbReference type="Gene3D" id="1.10.287.80">
    <property type="entry name" value="ATP synthase, gamma subunit, helix hairpin domain"/>
    <property type="match status" value="1"/>
</dbReference>
<dbReference type="GO" id="GO:0005524">
    <property type="term" value="F:ATP binding"/>
    <property type="evidence" value="ECO:0007669"/>
    <property type="project" value="UniProtKB-UniRule"/>
</dbReference>
<keyword evidence="10" id="KW-1003">Cell membrane</keyword>